<dbReference type="AlphaFoldDB" id="A0AAU9LTI1"/>
<keyword evidence="2" id="KW-0479">Metal-binding</keyword>
<keyword evidence="3 8" id="KW-0863">Zinc-finger</keyword>
<keyword evidence="6" id="KW-0804">Transcription</keyword>
<dbReference type="PANTHER" id="PTHR45801:SF117">
    <property type="entry name" value="OS07G0417400 PROTEIN"/>
    <property type="match status" value="1"/>
</dbReference>
<evidence type="ECO:0000256" key="8">
    <source>
        <dbReference type="PROSITE-ProRule" id="PRU00042"/>
    </source>
</evidence>
<dbReference type="InterPro" id="IPR052426">
    <property type="entry name" value="Plant_dev_regulator"/>
</dbReference>
<evidence type="ECO:0000256" key="6">
    <source>
        <dbReference type="ARBA" id="ARBA00023163"/>
    </source>
</evidence>
<accession>A0AAU9LTI1</accession>
<dbReference type="PANTHER" id="PTHR45801">
    <property type="entry name" value="OS07G0101800 PROTEIN"/>
    <property type="match status" value="1"/>
</dbReference>
<evidence type="ECO:0000256" key="4">
    <source>
        <dbReference type="ARBA" id="ARBA00022833"/>
    </source>
</evidence>
<evidence type="ECO:0000256" key="2">
    <source>
        <dbReference type="ARBA" id="ARBA00022723"/>
    </source>
</evidence>
<evidence type="ECO:0000256" key="5">
    <source>
        <dbReference type="ARBA" id="ARBA00023015"/>
    </source>
</evidence>
<dbReference type="Proteomes" id="UP001157418">
    <property type="component" value="Unassembled WGS sequence"/>
</dbReference>
<dbReference type="InterPro" id="IPR013087">
    <property type="entry name" value="Znf_C2H2_type"/>
</dbReference>
<dbReference type="GO" id="GO:0008270">
    <property type="term" value="F:zinc ion binding"/>
    <property type="evidence" value="ECO:0007669"/>
    <property type="project" value="UniProtKB-KW"/>
</dbReference>
<dbReference type="EMBL" id="CAKMRJ010000154">
    <property type="protein sequence ID" value="CAH1418914.1"/>
    <property type="molecule type" value="Genomic_DNA"/>
</dbReference>
<keyword evidence="7" id="KW-0539">Nucleus</keyword>
<evidence type="ECO:0000256" key="7">
    <source>
        <dbReference type="ARBA" id="ARBA00023242"/>
    </source>
</evidence>
<name>A0AAU9LTI1_9ASTR</name>
<feature type="domain" description="C2H2-type" evidence="10">
    <location>
        <begin position="30"/>
        <end position="57"/>
    </location>
</feature>
<evidence type="ECO:0000256" key="3">
    <source>
        <dbReference type="ARBA" id="ARBA00022771"/>
    </source>
</evidence>
<keyword evidence="4" id="KW-0862">Zinc</keyword>
<proteinExistence type="predicted"/>
<dbReference type="GO" id="GO:0005634">
    <property type="term" value="C:nucleus"/>
    <property type="evidence" value="ECO:0007669"/>
    <property type="project" value="UniProtKB-SubCell"/>
</dbReference>
<evidence type="ECO:0000256" key="1">
    <source>
        <dbReference type="ARBA" id="ARBA00004123"/>
    </source>
</evidence>
<comment type="subcellular location">
    <subcellularLocation>
        <location evidence="1">Nucleus</location>
    </subcellularLocation>
</comment>
<feature type="compositionally biased region" description="Low complexity" evidence="9">
    <location>
        <begin position="69"/>
        <end position="81"/>
    </location>
</feature>
<evidence type="ECO:0000313" key="12">
    <source>
        <dbReference type="Proteomes" id="UP001157418"/>
    </source>
</evidence>
<sequence>MEPSQSIPEYLNDAISSTTVEEQHQESRPFVCSFCNNGFCNARALGGHMKIHRKQKATAPTFSPPPNTATPTTPINPFTNSAQGRNKPRRFVGDVSCDSRNNHQENVMIDHTSPTHEIDVDLRLGQYESSGSKITTTRKFF</sequence>
<gene>
    <name evidence="11" type="ORF">LVIROSA_LOCUS6483</name>
</gene>
<dbReference type="PROSITE" id="PS00028">
    <property type="entry name" value="ZINC_FINGER_C2H2_1"/>
    <property type="match status" value="1"/>
</dbReference>
<protein>
    <recommendedName>
        <fullName evidence="10">C2H2-type domain-containing protein</fullName>
    </recommendedName>
</protein>
<dbReference type="PROSITE" id="PS50157">
    <property type="entry name" value="ZINC_FINGER_C2H2_2"/>
    <property type="match status" value="1"/>
</dbReference>
<comment type="caution">
    <text evidence="11">The sequence shown here is derived from an EMBL/GenBank/DDBJ whole genome shotgun (WGS) entry which is preliminary data.</text>
</comment>
<dbReference type="SUPFAM" id="SSF57667">
    <property type="entry name" value="beta-beta-alpha zinc fingers"/>
    <property type="match status" value="1"/>
</dbReference>
<organism evidence="11 12">
    <name type="scientific">Lactuca virosa</name>
    <dbReference type="NCBI Taxonomy" id="75947"/>
    <lineage>
        <taxon>Eukaryota</taxon>
        <taxon>Viridiplantae</taxon>
        <taxon>Streptophyta</taxon>
        <taxon>Embryophyta</taxon>
        <taxon>Tracheophyta</taxon>
        <taxon>Spermatophyta</taxon>
        <taxon>Magnoliopsida</taxon>
        <taxon>eudicotyledons</taxon>
        <taxon>Gunneridae</taxon>
        <taxon>Pentapetalae</taxon>
        <taxon>asterids</taxon>
        <taxon>campanulids</taxon>
        <taxon>Asterales</taxon>
        <taxon>Asteraceae</taxon>
        <taxon>Cichorioideae</taxon>
        <taxon>Cichorieae</taxon>
        <taxon>Lactucinae</taxon>
        <taxon>Lactuca</taxon>
    </lineage>
</organism>
<reference evidence="11 12" key="1">
    <citation type="submission" date="2022-01" db="EMBL/GenBank/DDBJ databases">
        <authorList>
            <person name="Xiong W."/>
            <person name="Schranz E."/>
        </authorList>
    </citation>
    <scope>NUCLEOTIDE SEQUENCE [LARGE SCALE GENOMIC DNA]</scope>
</reference>
<keyword evidence="12" id="KW-1185">Reference proteome</keyword>
<evidence type="ECO:0000313" key="11">
    <source>
        <dbReference type="EMBL" id="CAH1418914.1"/>
    </source>
</evidence>
<keyword evidence="5" id="KW-0805">Transcription regulation</keyword>
<dbReference type="InterPro" id="IPR036236">
    <property type="entry name" value="Znf_C2H2_sf"/>
</dbReference>
<feature type="region of interest" description="Disordered" evidence="9">
    <location>
        <begin position="51"/>
        <end position="90"/>
    </location>
</feature>
<dbReference type="Gene3D" id="3.30.160.60">
    <property type="entry name" value="Classic Zinc Finger"/>
    <property type="match status" value="1"/>
</dbReference>
<evidence type="ECO:0000259" key="10">
    <source>
        <dbReference type="PROSITE" id="PS50157"/>
    </source>
</evidence>
<evidence type="ECO:0000256" key="9">
    <source>
        <dbReference type="SAM" id="MobiDB-lite"/>
    </source>
</evidence>